<reference evidence="1" key="1">
    <citation type="journal article" date="2021" name="Nat. Microbiol.">
        <title>Cocultivation of an ultrasmall environmental parasitic bacterium with lytic ability against bacteria associated with wastewater foams.</title>
        <authorList>
            <person name="Batinovic S."/>
            <person name="Rose J.J.A."/>
            <person name="Ratcliffe J."/>
            <person name="Seviour R.J."/>
            <person name="Petrovski S."/>
        </authorList>
    </citation>
    <scope>NUCLEOTIDE SEQUENCE</scope>
    <source>
        <strain evidence="1">CON44</strain>
    </source>
</reference>
<accession>A0A857KV73</accession>
<dbReference type="AlphaFoldDB" id="A0A857KV73"/>
<dbReference type="PANTHER" id="PTHR30188">
    <property type="entry name" value="ABC TRANSPORTER PERMEASE PROTEIN-RELATED"/>
    <property type="match status" value="1"/>
</dbReference>
<dbReference type="GO" id="GO:0005548">
    <property type="term" value="F:phospholipid transporter activity"/>
    <property type="evidence" value="ECO:0007669"/>
    <property type="project" value="TreeGrafter"/>
</dbReference>
<name>A0A857KV73_9ACTN</name>
<dbReference type="EMBL" id="CP045810">
    <property type="protein sequence ID" value="QHN38890.1"/>
    <property type="molecule type" value="Genomic_DNA"/>
</dbReference>
<organism evidence="1">
    <name type="scientific">Gordonia amarae</name>
    <dbReference type="NCBI Taxonomy" id="36821"/>
    <lineage>
        <taxon>Bacteria</taxon>
        <taxon>Bacillati</taxon>
        <taxon>Actinomycetota</taxon>
        <taxon>Actinomycetes</taxon>
        <taxon>Mycobacteriales</taxon>
        <taxon>Gordoniaceae</taxon>
        <taxon>Gordonia</taxon>
    </lineage>
</organism>
<dbReference type="Pfam" id="PF02405">
    <property type="entry name" value="MlaE"/>
    <property type="match status" value="1"/>
</dbReference>
<dbReference type="InterPro" id="IPR030802">
    <property type="entry name" value="Permease_MalE"/>
</dbReference>
<gene>
    <name evidence="1" type="ORF">GII30_06615</name>
</gene>
<dbReference type="PANTHER" id="PTHR30188:SF4">
    <property type="entry name" value="PROTEIN TRIGALACTOSYLDIACYLGLYCEROL 1, CHLOROPLASTIC"/>
    <property type="match status" value="1"/>
</dbReference>
<sequence>MAFDLPASKGPIRDLATEAGHTLGFALQAIGATVVATLRGRLSLGETLGQVVFIGRVSTGPALLLMIPVGVFIAVSVGELAGRIGAGGYSGAVVAFIIVGQASALVSALMMAGVAGSAICTDLGSRKIREEVDAIEVMGLNVIERLVAPRVAAGIIVSIMLCSLITVVGVGACYAYHIYVQHLPAGAFMATFSQYGRMSDFIMALVKAAVFALISTIVACFKGLHARGGPRGVADAVNEAVVIAFALVFVFNTVLSQLYTVIVPAVGAY</sequence>
<evidence type="ECO:0000313" key="1">
    <source>
        <dbReference type="EMBL" id="QHN38890.1"/>
    </source>
</evidence>
<protein>
    <submittedName>
        <fullName evidence="1">ABC transporter permease</fullName>
    </submittedName>
</protein>
<proteinExistence type="predicted"/>
<dbReference type="RefSeq" id="WP_005186329.1">
    <property type="nucleotide sequence ID" value="NZ_CP045804.1"/>
</dbReference>
<dbReference type="GO" id="GO:0043190">
    <property type="term" value="C:ATP-binding cassette (ABC) transporter complex"/>
    <property type="evidence" value="ECO:0007669"/>
    <property type="project" value="InterPro"/>
</dbReference>